<dbReference type="PANTHER" id="PTHR11096">
    <property type="entry name" value="RNA 3' TERMINAL PHOSPHATE CYCLASE"/>
    <property type="match status" value="1"/>
</dbReference>
<comment type="caution">
    <text evidence="8">The sequence shown here is derived from an EMBL/GenBank/DDBJ whole genome shotgun (WGS) entry which is preliminary data.</text>
</comment>
<dbReference type="InterPro" id="IPR013792">
    <property type="entry name" value="RNA3'P_cycl/enolpyr_Trfase_a/b"/>
</dbReference>
<evidence type="ECO:0000256" key="4">
    <source>
        <dbReference type="ARBA" id="ARBA00024481"/>
    </source>
</evidence>
<reference evidence="8 9" key="1">
    <citation type="submission" date="2023-10" db="EMBL/GenBank/DDBJ databases">
        <title>Characteristics and mechanism of a salt-tolerant marine origin heterotrophic nitrifying- aerobic denitrifying bacteria Marinobacter xestospongiae HN1.</title>
        <authorList>
            <person name="Qi R."/>
        </authorList>
    </citation>
    <scope>NUCLEOTIDE SEQUENCE [LARGE SCALE GENOMIC DNA]</scope>
    <source>
        <strain evidence="8 9">HN1</strain>
    </source>
</reference>
<keyword evidence="9" id="KW-1185">Reference proteome</keyword>
<dbReference type="NCBIfam" id="TIGR03399">
    <property type="entry name" value="RNA_3prim_cycl"/>
    <property type="match status" value="1"/>
</dbReference>
<dbReference type="InterPro" id="IPR017770">
    <property type="entry name" value="RNA3'_term_phos_cyc_type_1"/>
</dbReference>
<dbReference type="PIRSF" id="PIRSF005378">
    <property type="entry name" value="RNA3'_term_phos_cycl_euk"/>
    <property type="match status" value="1"/>
</dbReference>
<feature type="domain" description="RNA 3'-terminal phosphate cyclase insert" evidence="7">
    <location>
        <begin position="184"/>
        <end position="275"/>
    </location>
</feature>
<dbReference type="GO" id="GO:0003963">
    <property type="term" value="F:RNA-3'-phosphate cyclase activity"/>
    <property type="evidence" value="ECO:0007669"/>
    <property type="project" value="UniProtKB-EC"/>
</dbReference>
<evidence type="ECO:0000259" key="7">
    <source>
        <dbReference type="Pfam" id="PF05189"/>
    </source>
</evidence>
<evidence type="ECO:0000256" key="3">
    <source>
        <dbReference type="ARBA" id="ARBA00022741"/>
    </source>
</evidence>
<dbReference type="InterPro" id="IPR037136">
    <property type="entry name" value="RNA3'_phos_cyclase_dom_sf"/>
</dbReference>
<feature type="domain" description="RNA 3'-terminal phosphate cyclase" evidence="6">
    <location>
        <begin position="13"/>
        <end position="324"/>
    </location>
</feature>
<dbReference type="SUPFAM" id="SSF52913">
    <property type="entry name" value="RNA 3'-terminal phosphate cyclase, RPTC, insert domain"/>
    <property type="match status" value="1"/>
</dbReference>
<dbReference type="Gene3D" id="3.65.10.20">
    <property type="entry name" value="RNA 3'-terminal phosphate cyclase domain"/>
    <property type="match status" value="1"/>
</dbReference>
<evidence type="ECO:0000313" key="9">
    <source>
        <dbReference type="Proteomes" id="UP001269819"/>
    </source>
</evidence>
<keyword evidence="3" id="KW-0547">Nucleotide-binding</keyword>
<comment type="similarity">
    <text evidence="1">Belongs to the RNA 3'-terminal cyclase family. Type 1 subfamily.</text>
</comment>
<evidence type="ECO:0000256" key="1">
    <source>
        <dbReference type="ARBA" id="ARBA00009206"/>
    </source>
</evidence>
<dbReference type="Gene3D" id="3.30.360.20">
    <property type="entry name" value="RNA 3'-terminal phosphate cyclase, insert domain"/>
    <property type="match status" value="1"/>
</dbReference>
<accession>A0ABU3VWC6</accession>
<dbReference type="Proteomes" id="UP001269819">
    <property type="component" value="Unassembled WGS sequence"/>
</dbReference>
<dbReference type="EMBL" id="JAWIIJ010000003">
    <property type="protein sequence ID" value="MDV2078302.1"/>
    <property type="molecule type" value="Genomic_DNA"/>
</dbReference>
<comment type="catalytic activity">
    <reaction evidence="4">
        <text>a 3'-end 3'-phospho-ribonucleotide-RNA + ATP = a 3'-end 2',3'-cyclophospho-ribonucleotide-RNA + AMP + diphosphate</text>
        <dbReference type="Rhea" id="RHEA:23976"/>
        <dbReference type="Rhea" id="RHEA-COMP:10463"/>
        <dbReference type="Rhea" id="RHEA-COMP:10464"/>
        <dbReference type="ChEBI" id="CHEBI:30616"/>
        <dbReference type="ChEBI" id="CHEBI:33019"/>
        <dbReference type="ChEBI" id="CHEBI:83062"/>
        <dbReference type="ChEBI" id="CHEBI:83064"/>
        <dbReference type="ChEBI" id="CHEBI:456215"/>
        <dbReference type="EC" id="6.5.1.4"/>
    </reaction>
</comment>
<organism evidence="8 9">
    <name type="scientific">Marinobacter xestospongiae</name>
    <dbReference type="NCBI Taxonomy" id="994319"/>
    <lineage>
        <taxon>Bacteria</taxon>
        <taxon>Pseudomonadati</taxon>
        <taxon>Pseudomonadota</taxon>
        <taxon>Gammaproteobacteria</taxon>
        <taxon>Pseudomonadales</taxon>
        <taxon>Marinobacteraceae</taxon>
        <taxon>Marinobacter</taxon>
    </lineage>
</organism>
<dbReference type="InterPro" id="IPR023797">
    <property type="entry name" value="RNA3'_phos_cyclase_dom"/>
</dbReference>
<keyword evidence="2 8" id="KW-0436">Ligase</keyword>
<dbReference type="InterPro" id="IPR000228">
    <property type="entry name" value="RNA3'_term_phos_cyc"/>
</dbReference>
<dbReference type="PANTHER" id="PTHR11096:SF0">
    <property type="entry name" value="RNA 3'-TERMINAL PHOSPHATE CYCLASE"/>
    <property type="match status" value="1"/>
</dbReference>
<sequence length="343" mass="37139">MHNNHKDVDGRQGEGGGQILRSSLTLALLHGHPLSIRHIRGKRPKPGLMRQHLACVRAAQAISGATVEGAELGSDRLSFAPGPVRGGNYHFDVGSAGSTTLVFQTIVLPLLQAAEPSTVRFSGGTHNPMAPSLTFLEAAFLPLLRRFGASIEIEVERWGYMPAGGGQWVAHIQPSTLSPIVVDHRPEIRDSEVIAHLSNVRHTIGTREIDSYRDHCPVPDSRYGVRHADADCPGNQLSHTLSFGGLNACFTALGQHRLRAETLAARLARRVQRFLASQAALCEHLTDQAMLPLMVAGGGALSCSPLSEHARTNRALIEQLSCIRLGIEERPGHLILHLTQDHP</sequence>
<dbReference type="Pfam" id="PF05189">
    <property type="entry name" value="RTC_insert"/>
    <property type="match status" value="1"/>
</dbReference>
<dbReference type="InterPro" id="IPR013791">
    <property type="entry name" value="RNA3'-term_phos_cycl_insert"/>
</dbReference>
<proteinExistence type="inferred from homology"/>
<evidence type="ECO:0000313" key="8">
    <source>
        <dbReference type="EMBL" id="MDV2078302.1"/>
    </source>
</evidence>
<dbReference type="SUPFAM" id="SSF55205">
    <property type="entry name" value="EPT/RTPC-like"/>
    <property type="match status" value="1"/>
</dbReference>
<protein>
    <recommendedName>
        <fullName evidence="5">RNA 3'-terminal phosphate cyclase</fullName>
        <ecNumber evidence="5">6.5.1.4</ecNumber>
    </recommendedName>
</protein>
<evidence type="ECO:0000256" key="2">
    <source>
        <dbReference type="ARBA" id="ARBA00022598"/>
    </source>
</evidence>
<dbReference type="EC" id="6.5.1.4" evidence="5"/>
<dbReference type="Pfam" id="PF01137">
    <property type="entry name" value="RTC"/>
    <property type="match status" value="1"/>
</dbReference>
<name>A0ABU3VWC6_9GAMM</name>
<evidence type="ECO:0000256" key="5">
    <source>
        <dbReference type="NCBIfam" id="TIGR03399"/>
    </source>
</evidence>
<evidence type="ECO:0000259" key="6">
    <source>
        <dbReference type="Pfam" id="PF01137"/>
    </source>
</evidence>
<dbReference type="NCBIfam" id="NF003246">
    <property type="entry name" value="PRK04204.1-2"/>
    <property type="match status" value="1"/>
</dbReference>
<gene>
    <name evidence="8" type="primary">rtcA</name>
    <name evidence="8" type="ORF">RYS15_06375</name>
</gene>
<dbReference type="RefSeq" id="WP_316973095.1">
    <property type="nucleotide sequence ID" value="NZ_JAWIIJ010000003.1"/>
</dbReference>
<dbReference type="InterPro" id="IPR036553">
    <property type="entry name" value="RPTC_insert"/>
</dbReference>